<evidence type="ECO:0000256" key="1">
    <source>
        <dbReference type="SAM" id="Phobius"/>
    </source>
</evidence>
<feature type="transmembrane region" description="Helical" evidence="1">
    <location>
        <begin position="21"/>
        <end position="40"/>
    </location>
</feature>
<name>A0AA36N1Y7_9DINO</name>
<evidence type="ECO:0000313" key="2">
    <source>
        <dbReference type="EMBL" id="CAJ1386704.1"/>
    </source>
</evidence>
<gene>
    <name evidence="2" type="ORF">EVOR1521_LOCUS12934</name>
</gene>
<sequence>APSVFKLGVSSRPTLTSMIDQLVLVLTALGALGQGVPLLWRQDTMLEMAVNTKERAALSNSGFARWCLMAHQGCLHLTLAAVCIIAAALYAVRERFSLHILLFVYNSSSIIYHYRMWRQSRGVPTWFAEESFFWNNCYAICFSSLVNAIGVLAAYRQL</sequence>
<comment type="caution">
    <text evidence="2">The sequence shown here is derived from an EMBL/GenBank/DDBJ whole genome shotgun (WGS) entry which is preliminary data.</text>
</comment>
<proteinExistence type="predicted"/>
<keyword evidence="3" id="KW-1185">Reference proteome</keyword>
<feature type="transmembrane region" description="Helical" evidence="1">
    <location>
        <begin position="63"/>
        <end position="89"/>
    </location>
</feature>
<dbReference type="Proteomes" id="UP001178507">
    <property type="component" value="Unassembled WGS sequence"/>
</dbReference>
<keyword evidence="1" id="KW-0472">Membrane</keyword>
<dbReference type="AlphaFoldDB" id="A0AA36N1Y7"/>
<feature type="transmembrane region" description="Helical" evidence="1">
    <location>
        <begin position="133"/>
        <end position="155"/>
    </location>
</feature>
<protein>
    <submittedName>
        <fullName evidence="2">Uncharacterized protein</fullName>
    </submittedName>
</protein>
<feature type="transmembrane region" description="Helical" evidence="1">
    <location>
        <begin position="96"/>
        <end position="113"/>
    </location>
</feature>
<reference evidence="2" key="1">
    <citation type="submission" date="2023-08" db="EMBL/GenBank/DDBJ databases">
        <authorList>
            <person name="Chen Y."/>
            <person name="Shah S."/>
            <person name="Dougan E. K."/>
            <person name="Thang M."/>
            <person name="Chan C."/>
        </authorList>
    </citation>
    <scope>NUCLEOTIDE SEQUENCE</scope>
</reference>
<feature type="non-terminal residue" evidence="2">
    <location>
        <position position="158"/>
    </location>
</feature>
<evidence type="ECO:0000313" key="3">
    <source>
        <dbReference type="Proteomes" id="UP001178507"/>
    </source>
</evidence>
<keyword evidence="1" id="KW-0812">Transmembrane</keyword>
<dbReference type="EMBL" id="CAUJNA010001402">
    <property type="protein sequence ID" value="CAJ1386704.1"/>
    <property type="molecule type" value="Genomic_DNA"/>
</dbReference>
<organism evidence="2 3">
    <name type="scientific">Effrenium voratum</name>
    <dbReference type="NCBI Taxonomy" id="2562239"/>
    <lineage>
        <taxon>Eukaryota</taxon>
        <taxon>Sar</taxon>
        <taxon>Alveolata</taxon>
        <taxon>Dinophyceae</taxon>
        <taxon>Suessiales</taxon>
        <taxon>Symbiodiniaceae</taxon>
        <taxon>Effrenium</taxon>
    </lineage>
</organism>
<accession>A0AA36N1Y7</accession>
<keyword evidence="1" id="KW-1133">Transmembrane helix</keyword>